<evidence type="ECO:0000256" key="9">
    <source>
        <dbReference type="SAM" id="MobiDB-lite"/>
    </source>
</evidence>
<evidence type="ECO:0000256" key="5">
    <source>
        <dbReference type="ARBA" id="ARBA00023163"/>
    </source>
</evidence>
<keyword evidence="5 7" id="KW-0804">Transcription</keyword>
<name>A0A1D9QGX9_SCLS1</name>
<comment type="similarity">
    <text evidence="2 7">Belongs to the Mediator complex subunit 9 family.</text>
</comment>
<dbReference type="OrthoDB" id="5414694at2759"/>
<reference evidence="11" key="1">
    <citation type="journal article" date="2017" name="Genome Biol. Evol.">
        <title>The complete genome sequence of the phytopathogenic fungus Sclerotinia sclerotiorum reveals insights into the genome architecture of broad host range pathogens.</title>
        <authorList>
            <person name="Derbyshire M."/>
            <person name="Denton-Giles M."/>
            <person name="Hegedus D."/>
            <person name="Seifbarghy S."/>
            <person name="Rollins J."/>
            <person name="van Kan J."/>
            <person name="Seidl M.F."/>
            <person name="Faino L."/>
            <person name="Mbengue M."/>
            <person name="Navaud O."/>
            <person name="Raffaele S."/>
            <person name="Hammond-Kosack K."/>
            <person name="Heard S."/>
            <person name="Oliver R."/>
        </authorList>
    </citation>
    <scope>NUCLEOTIDE SEQUENCE [LARGE SCALE GENOMIC DNA]</scope>
    <source>
        <strain evidence="11">ATCC 18683 / 1980 / Ss-1</strain>
    </source>
</reference>
<dbReference type="GO" id="GO:0003712">
    <property type="term" value="F:transcription coregulator activity"/>
    <property type="evidence" value="ECO:0007669"/>
    <property type="project" value="InterPro"/>
</dbReference>
<dbReference type="VEuPathDB" id="FungiDB:sscle_12g089090"/>
<feature type="coiled-coil region" evidence="8">
    <location>
        <begin position="95"/>
        <end position="122"/>
    </location>
</feature>
<evidence type="ECO:0000313" key="10">
    <source>
        <dbReference type="EMBL" id="APA14139.1"/>
    </source>
</evidence>
<proteinExistence type="inferred from homology"/>
<evidence type="ECO:0000313" key="11">
    <source>
        <dbReference type="Proteomes" id="UP000177798"/>
    </source>
</evidence>
<evidence type="ECO:0000256" key="6">
    <source>
        <dbReference type="ARBA" id="ARBA00023242"/>
    </source>
</evidence>
<accession>A0A1D9QGX9</accession>
<dbReference type="GO" id="GO:0006357">
    <property type="term" value="P:regulation of transcription by RNA polymerase II"/>
    <property type="evidence" value="ECO:0007669"/>
    <property type="project" value="InterPro"/>
</dbReference>
<protein>
    <recommendedName>
        <fullName evidence="7">Mediator of RNA polymerase II transcription subunit 9</fullName>
    </recommendedName>
    <alternativeName>
        <fullName evidence="7">Mediator complex subunit 9</fullName>
    </alternativeName>
</protein>
<sequence length="148" mass="16171">MTTTPSQVTSSQAPSTMILPEGLTADSIDTIPVLCETLSRLQNFSPSNPSAASPPGATPSFNANSTGPLNIKDIYAATDGIKHKLQKARVSVRGMPDMHRTIEDQEEEIRECEEKIGQQKEVLNLLMKVGLNMKKEREERGSGDKMET</sequence>
<feature type="region of interest" description="Disordered" evidence="9">
    <location>
        <begin position="1"/>
        <end position="20"/>
    </location>
</feature>
<dbReference type="RefSeq" id="XP_001587776.1">
    <property type="nucleotide sequence ID" value="XM_001587726.1"/>
</dbReference>
<comment type="subcellular location">
    <subcellularLocation>
        <location evidence="1 7">Nucleus</location>
    </subcellularLocation>
</comment>
<dbReference type="KEGG" id="ssl:SS1G_11016"/>
<evidence type="ECO:0000256" key="4">
    <source>
        <dbReference type="ARBA" id="ARBA00023159"/>
    </source>
</evidence>
<feature type="compositionally biased region" description="Polar residues" evidence="9">
    <location>
        <begin position="1"/>
        <end position="15"/>
    </location>
</feature>
<dbReference type="Pfam" id="PF07544">
    <property type="entry name" value="Med9"/>
    <property type="match status" value="1"/>
</dbReference>
<organism evidence="10 11">
    <name type="scientific">Sclerotinia sclerotiorum (strain ATCC 18683 / 1980 / Ss-1)</name>
    <name type="common">White mold</name>
    <name type="synonym">Whetzelinia sclerotiorum</name>
    <dbReference type="NCBI Taxonomy" id="665079"/>
    <lineage>
        <taxon>Eukaryota</taxon>
        <taxon>Fungi</taxon>
        <taxon>Dikarya</taxon>
        <taxon>Ascomycota</taxon>
        <taxon>Pezizomycotina</taxon>
        <taxon>Leotiomycetes</taxon>
        <taxon>Helotiales</taxon>
        <taxon>Sclerotiniaceae</taxon>
        <taxon>Sclerotinia</taxon>
    </lineage>
</organism>
<dbReference type="AlphaFoldDB" id="A0A1D9QGX9"/>
<feature type="region of interest" description="Disordered" evidence="9">
    <location>
        <begin position="42"/>
        <end position="67"/>
    </location>
</feature>
<evidence type="ECO:0000256" key="1">
    <source>
        <dbReference type="ARBA" id="ARBA00004123"/>
    </source>
</evidence>
<comment type="subunit">
    <text evidence="7">Component of the Mediator complex.</text>
</comment>
<evidence type="ECO:0000256" key="2">
    <source>
        <dbReference type="ARBA" id="ARBA00008089"/>
    </source>
</evidence>
<evidence type="ECO:0000256" key="8">
    <source>
        <dbReference type="SAM" id="Coils"/>
    </source>
</evidence>
<feature type="compositionally biased region" description="Low complexity" evidence="9">
    <location>
        <begin position="45"/>
        <end position="60"/>
    </location>
</feature>
<keyword evidence="3 7" id="KW-0805">Transcription regulation</keyword>
<dbReference type="OMA" id="PDMHRTI"/>
<keyword evidence="4 7" id="KW-0010">Activator</keyword>
<dbReference type="InterPro" id="IPR011425">
    <property type="entry name" value="Med9"/>
</dbReference>
<keyword evidence="6 7" id="KW-0539">Nucleus</keyword>
<dbReference type="Proteomes" id="UP000177798">
    <property type="component" value="Chromosome 12"/>
</dbReference>
<dbReference type="EMBL" id="CP017825">
    <property type="protein sequence ID" value="APA14139.1"/>
    <property type="molecule type" value="Genomic_DNA"/>
</dbReference>
<keyword evidence="8" id="KW-0175">Coiled coil</keyword>
<evidence type="ECO:0000256" key="3">
    <source>
        <dbReference type="ARBA" id="ARBA00023015"/>
    </source>
</evidence>
<comment type="function">
    <text evidence="7">Component of the Mediator complex, a coactivator involved in the regulated transcription of nearly all RNA polymerase II-dependent genes. Mediator functions as a bridge to convey information from gene-specific regulatory proteins to the basal RNA polymerase II transcription machinery. Mediator is recruited to promoters by direct interactions with regulatory proteins and serves as a scaffold for the assembly of a functional preinitiation complex with RNA polymerase II and the general transcription factors.</text>
</comment>
<dbReference type="GO" id="GO:0016592">
    <property type="term" value="C:mediator complex"/>
    <property type="evidence" value="ECO:0007669"/>
    <property type="project" value="InterPro"/>
</dbReference>
<evidence type="ECO:0000256" key="7">
    <source>
        <dbReference type="RuleBase" id="RU364145"/>
    </source>
</evidence>
<gene>
    <name evidence="7" type="primary">MED9</name>
    <name evidence="10" type="ORF">sscle_12g089090</name>
</gene>